<evidence type="ECO:0000256" key="2">
    <source>
        <dbReference type="ARBA" id="ARBA00022801"/>
    </source>
</evidence>
<dbReference type="EMBL" id="LR792683">
    <property type="protein sequence ID" value="CAB3390489.1"/>
    <property type="molecule type" value="Genomic_DNA"/>
</dbReference>
<keyword evidence="2" id="KW-0378">Hydrolase</keyword>
<dbReference type="GO" id="GO:0000166">
    <property type="term" value="F:nucleotide binding"/>
    <property type="evidence" value="ECO:0007669"/>
    <property type="project" value="UniProtKB-KW"/>
</dbReference>
<sequence>MATDTRIPVIILTGFLGSGKTTILAHVMELIDPARTEIIINEYGSVGLDQYLIQQVKEETQVLKGGCVCCQLRSDLVTVLQQVANRIDSGERIDRVIIETSGLADPAPIIFTIYTDPMLQNRFRIGGVITTVDATTTHSHLPPHPEWIKQITSADWVIITKKDIADQHDAAMLARQISSMNPSAAIYTAKNGHVNHEKEFLKDLLSLNSRGNLVWQKDLTSSTADHHDSKETTASLSLRFAGTVNWSAFSVWLSMLLHAHGEHILRIKGLLDVGSPGPIVLNGVQHIVHPPIHLSEWPDEDTVSHLVIIVRGIDPDRILDSLHIFGRFIGAALVKV</sequence>
<dbReference type="PANTHER" id="PTHR13748">
    <property type="entry name" value="COBW-RELATED"/>
    <property type="match status" value="1"/>
</dbReference>
<evidence type="ECO:0000313" key="8">
    <source>
        <dbReference type="Proteomes" id="UP000502196"/>
    </source>
</evidence>
<keyword evidence="1" id="KW-0547">Nucleotide-binding</keyword>
<dbReference type="InterPro" id="IPR011629">
    <property type="entry name" value="CobW-like_C"/>
</dbReference>
<reference evidence="7 8" key="1">
    <citation type="submission" date="2020-04" db="EMBL/GenBank/DDBJ databases">
        <authorList>
            <person name="Hogendoorn C."/>
        </authorList>
    </citation>
    <scope>NUCLEOTIDE SEQUENCE [LARGE SCALE GENOMIC DNA]</scope>
    <source>
        <strain evidence="7">COOX1</strain>
    </source>
</reference>
<dbReference type="Gene3D" id="3.30.1220.10">
    <property type="entry name" value="CobW-like, C-terminal domain"/>
    <property type="match status" value="1"/>
</dbReference>
<dbReference type="Gene3D" id="3.40.50.300">
    <property type="entry name" value="P-loop containing nucleotide triphosphate hydrolases"/>
    <property type="match status" value="1"/>
</dbReference>
<name>A0A6F9E2G0_9BACL</name>
<dbReference type="SUPFAM" id="SSF90002">
    <property type="entry name" value="Hypothetical protein YjiA, C-terminal domain"/>
    <property type="match status" value="1"/>
</dbReference>
<dbReference type="Pfam" id="PF07683">
    <property type="entry name" value="CobW_C"/>
    <property type="match status" value="1"/>
</dbReference>
<evidence type="ECO:0000256" key="4">
    <source>
        <dbReference type="ARBA" id="ARBA00034320"/>
    </source>
</evidence>
<dbReference type="PANTHER" id="PTHR13748:SF62">
    <property type="entry name" value="COBW DOMAIN-CONTAINING PROTEIN"/>
    <property type="match status" value="1"/>
</dbReference>
<dbReference type="RefSeq" id="WP_170084801.1">
    <property type="nucleotide sequence ID" value="NZ_CP047971.1"/>
</dbReference>
<dbReference type="SUPFAM" id="SSF52540">
    <property type="entry name" value="P-loop containing nucleoside triphosphate hydrolases"/>
    <property type="match status" value="1"/>
</dbReference>
<dbReference type="GO" id="GO:0016787">
    <property type="term" value="F:hydrolase activity"/>
    <property type="evidence" value="ECO:0007669"/>
    <property type="project" value="UniProtKB-KW"/>
</dbReference>
<evidence type="ECO:0000313" key="7">
    <source>
        <dbReference type="EMBL" id="CAB3390489.1"/>
    </source>
</evidence>
<keyword evidence="3" id="KW-0143">Chaperone</keyword>
<accession>A0A6F9E2G0</accession>
<dbReference type="InterPro" id="IPR003495">
    <property type="entry name" value="CobW/HypB/UreG_nucleotide-bd"/>
</dbReference>
<evidence type="ECO:0000256" key="5">
    <source>
        <dbReference type="ARBA" id="ARBA00049117"/>
    </source>
</evidence>
<dbReference type="SMART" id="SM00833">
    <property type="entry name" value="CobW_C"/>
    <property type="match status" value="1"/>
</dbReference>
<dbReference type="CDD" id="cd03112">
    <property type="entry name" value="CobW-like"/>
    <property type="match status" value="1"/>
</dbReference>
<protein>
    <submittedName>
        <fullName evidence="7">Cobalamin synthesis protein P47K</fullName>
    </submittedName>
</protein>
<gene>
    <name evidence="7" type="ORF">COOX1_0433</name>
</gene>
<dbReference type="Proteomes" id="UP000502196">
    <property type="component" value="Chromosome"/>
</dbReference>
<evidence type="ECO:0000256" key="1">
    <source>
        <dbReference type="ARBA" id="ARBA00022741"/>
    </source>
</evidence>
<comment type="catalytic activity">
    <reaction evidence="5">
        <text>GTP + H2O = GDP + phosphate + H(+)</text>
        <dbReference type="Rhea" id="RHEA:19669"/>
        <dbReference type="ChEBI" id="CHEBI:15377"/>
        <dbReference type="ChEBI" id="CHEBI:15378"/>
        <dbReference type="ChEBI" id="CHEBI:37565"/>
        <dbReference type="ChEBI" id="CHEBI:43474"/>
        <dbReference type="ChEBI" id="CHEBI:58189"/>
    </reaction>
    <physiologicalReaction direction="left-to-right" evidence="5">
        <dbReference type="Rhea" id="RHEA:19670"/>
    </physiologicalReaction>
</comment>
<dbReference type="AlphaFoldDB" id="A0A6F9E2G0"/>
<dbReference type="Pfam" id="PF02492">
    <property type="entry name" value="cobW"/>
    <property type="match status" value="1"/>
</dbReference>
<evidence type="ECO:0000259" key="6">
    <source>
        <dbReference type="SMART" id="SM00833"/>
    </source>
</evidence>
<evidence type="ECO:0000256" key="3">
    <source>
        <dbReference type="ARBA" id="ARBA00023186"/>
    </source>
</evidence>
<organism evidence="7 8">
    <name type="scientific">Kyrpidia spormannii</name>
    <dbReference type="NCBI Taxonomy" id="2055160"/>
    <lineage>
        <taxon>Bacteria</taxon>
        <taxon>Bacillati</taxon>
        <taxon>Bacillota</taxon>
        <taxon>Bacilli</taxon>
        <taxon>Bacillales</taxon>
        <taxon>Alicyclobacillaceae</taxon>
        <taxon>Kyrpidia</taxon>
    </lineage>
</organism>
<dbReference type="InterPro" id="IPR027417">
    <property type="entry name" value="P-loop_NTPase"/>
</dbReference>
<dbReference type="InterPro" id="IPR051316">
    <property type="entry name" value="Zinc-reg_GTPase_activator"/>
</dbReference>
<dbReference type="InterPro" id="IPR036627">
    <property type="entry name" value="CobW-likC_sf"/>
</dbReference>
<feature type="domain" description="CobW C-terminal" evidence="6">
    <location>
        <begin position="233"/>
        <end position="326"/>
    </location>
</feature>
<proteinExistence type="inferred from homology"/>
<dbReference type="GO" id="GO:0005737">
    <property type="term" value="C:cytoplasm"/>
    <property type="evidence" value="ECO:0007669"/>
    <property type="project" value="TreeGrafter"/>
</dbReference>
<comment type="similarity">
    <text evidence="4">Belongs to the SIMIBI class G3E GTPase family. ZNG1 subfamily.</text>
</comment>